<name>A0AAU9IQ66_9CILI</name>
<sequence>MKNKTLEVIVIKILSIKSWAPYPMLAANIIIKVITSWFPTKTALGLLVMAKKTRTKNVRSPSSDKRVAKNAPSTELIGDSL</sequence>
<gene>
    <name evidence="3" type="ORF">BSTOLATCC_MIC1296</name>
</gene>
<evidence type="ECO:0000313" key="4">
    <source>
        <dbReference type="Proteomes" id="UP001162131"/>
    </source>
</evidence>
<evidence type="ECO:0000256" key="1">
    <source>
        <dbReference type="SAM" id="MobiDB-lite"/>
    </source>
</evidence>
<keyword evidence="4" id="KW-1185">Reference proteome</keyword>
<keyword evidence="2" id="KW-0812">Transmembrane</keyword>
<dbReference type="AlphaFoldDB" id="A0AAU9IQ66"/>
<protein>
    <submittedName>
        <fullName evidence="3">Uncharacterized protein</fullName>
    </submittedName>
</protein>
<evidence type="ECO:0000256" key="2">
    <source>
        <dbReference type="SAM" id="Phobius"/>
    </source>
</evidence>
<dbReference type="EMBL" id="CAJZBQ010000002">
    <property type="protein sequence ID" value="CAG9310448.1"/>
    <property type="molecule type" value="Genomic_DNA"/>
</dbReference>
<keyword evidence="2" id="KW-0472">Membrane</keyword>
<organism evidence="3 4">
    <name type="scientific">Blepharisma stoltei</name>
    <dbReference type="NCBI Taxonomy" id="1481888"/>
    <lineage>
        <taxon>Eukaryota</taxon>
        <taxon>Sar</taxon>
        <taxon>Alveolata</taxon>
        <taxon>Ciliophora</taxon>
        <taxon>Postciliodesmatophora</taxon>
        <taxon>Heterotrichea</taxon>
        <taxon>Heterotrichida</taxon>
        <taxon>Blepharismidae</taxon>
        <taxon>Blepharisma</taxon>
    </lineage>
</organism>
<proteinExistence type="predicted"/>
<accession>A0AAU9IQ66</accession>
<keyword evidence="2" id="KW-1133">Transmembrane helix</keyword>
<reference evidence="3" key="1">
    <citation type="submission" date="2021-09" db="EMBL/GenBank/DDBJ databases">
        <authorList>
            <consortium name="AG Swart"/>
            <person name="Singh M."/>
            <person name="Singh A."/>
            <person name="Seah K."/>
            <person name="Emmerich C."/>
        </authorList>
    </citation>
    <scope>NUCLEOTIDE SEQUENCE</scope>
    <source>
        <strain evidence="3">ATCC30299</strain>
    </source>
</reference>
<feature type="region of interest" description="Disordered" evidence="1">
    <location>
        <begin position="57"/>
        <end position="81"/>
    </location>
</feature>
<evidence type="ECO:0000313" key="3">
    <source>
        <dbReference type="EMBL" id="CAG9310448.1"/>
    </source>
</evidence>
<feature type="transmembrane region" description="Helical" evidence="2">
    <location>
        <begin position="29"/>
        <end position="50"/>
    </location>
</feature>
<comment type="caution">
    <text evidence="3">The sequence shown here is derived from an EMBL/GenBank/DDBJ whole genome shotgun (WGS) entry which is preliminary data.</text>
</comment>
<dbReference type="Proteomes" id="UP001162131">
    <property type="component" value="Unassembled WGS sequence"/>
</dbReference>